<protein>
    <submittedName>
        <fullName evidence="1">Uncharacterized protein</fullName>
    </submittedName>
</protein>
<dbReference type="EMBL" id="BANB01000081">
    <property type="protein sequence ID" value="GAN76273.1"/>
    <property type="molecule type" value="Genomic_DNA"/>
</dbReference>
<evidence type="ECO:0000313" key="1">
    <source>
        <dbReference type="EMBL" id="GAN76273.1"/>
    </source>
</evidence>
<reference evidence="1 2" key="1">
    <citation type="submission" date="2012-11" db="EMBL/GenBank/DDBJ databases">
        <title>Whole genome sequence of Acidisphaera rubrifaciens HS-AP3.</title>
        <authorList>
            <person name="Azuma Y."/>
            <person name="Higashiura N."/>
            <person name="Hirakawa H."/>
            <person name="Matsushita K."/>
        </authorList>
    </citation>
    <scope>NUCLEOTIDE SEQUENCE [LARGE SCALE GENOMIC DNA]</scope>
    <source>
        <strain evidence="1 2">HS-AP3</strain>
    </source>
</reference>
<dbReference type="Proteomes" id="UP000032680">
    <property type="component" value="Unassembled WGS sequence"/>
</dbReference>
<comment type="caution">
    <text evidence="1">The sequence shown here is derived from an EMBL/GenBank/DDBJ whole genome shotgun (WGS) entry which is preliminary data.</text>
</comment>
<evidence type="ECO:0000313" key="2">
    <source>
        <dbReference type="Proteomes" id="UP000032680"/>
    </source>
</evidence>
<accession>A0A0D6P504</accession>
<dbReference type="RefSeq" id="WP_158322675.1">
    <property type="nucleotide sequence ID" value="NZ_BANB01000081.1"/>
</dbReference>
<name>A0A0D6P504_9PROT</name>
<gene>
    <name evidence="1" type="ORF">Asru_0081_09</name>
</gene>
<dbReference type="AlphaFoldDB" id="A0A0D6P504"/>
<organism evidence="1 2">
    <name type="scientific">Acidisphaera rubrifaciens HS-AP3</name>
    <dbReference type="NCBI Taxonomy" id="1231350"/>
    <lineage>
        <taxon>Bacteria</taxon>
        <taxon>Pseudomonadati</taxon>
        <taxon>Pseudomonadota</taxon>
        <taxon>Alphaproteobacteria</taxon>
        <taxon>Acetobacterales</taxon>
        <taxon>Acetobacteraceae</taxon>
        <taxon>Acidisphaera</taxon>
    </lineage>
</organism>
<sequence>MTKDDVKWCRIPATDAERAALARVVRLAVRSIATDGEAASIFCRLAVHLAYAVNREAA</sequence>
<proteinExistence type="predicted"/>
<keyword evidence="2" id="KW-1185">Reference proteome</keyword>